<accession>A0ABR0K2A3</accession>
<keyword evidence="3" id="KW-1185">Reference proteome</keyword>
<evidence type="ECO:0000313" key="3">
    <source>
        <dbReference type="Proteomes" id="UP001345013"/>
    </source>
</evidence>
<comment type="caution">
    <text evidence="2">The sequence shown here is derived from an EMBL/GenBank/DDBJ whole genome shotgun (WGS) entry which is preliminary data.</text>
</comment>
<protein>
    <recommendedName>
        <fullName evidence="4">SnoaL-like domain-containing protein</fullName>
    </recommendedName>
</protein>
<evidence type="ECO:0008006" key="4">
    <source>
        <dbReference type="Google" id="ProtNLM"/>
    </source>
</evidence>
<sequence length="331" mass="37238">MLHIFSFLLLAAKPIAAYQPYDFDQYDKNYTSALRERLDSFHERLSVGIIPEDTYSSDIHWNFDGNLVISDVEWGKALRSVIGPGGFWGDLIIPDYYQLVDGNICGTMYNLQGNQTGEFLGLPVQPGARFNVHEAELWVFDHALEVNRLITIQPTGRVRAQFAGEIEVPPVIPRDSESLPNEQTTKEYRDARRKAMAAMHKNVLSGNAEANADFASDEVVVDDIGDVRVGKAAFVEIIAAQTQGQGAFPMKQIHDEYIIADGRLGAIEYIWHGRQKGEYLGRAPEDKMVRVRAMLWFEFNPAGMVEKVVSVHDERVILDQLEDNVGHMLCP</sequence>
<organism evidence="2 3">
    <name type="scientific">Lithohypha guttulata</name>
    <dbReference type="NCBI Taxonomy" id="1690604"/>
    <lineage>
        <taxon>Eukaryota</taxon>
        <taxon>Fungi</taxon>
        <taxon>Dikarya</taxon>
        <taxon>Ascomycota</taxon>
        <taxon>Pezizomycotina</taxon>
        <taxon>Eurotiomycetes</taxon>
        <taxon>Chaetothyriomycetidae</taxon>
        <taxon>Chaetothyriales</taxon>
        <taxon>Trichomeriaceae</taxon>
        <taxon>Lithohypha</taxon>
    </lineage>
</organism>
<dbReference type="Pfam" id="PF07366">
    <property type="entry name" value="SnoaL"/>
    <property type="match status" value="1"/>
</dbReference>
<dbReference type="Gene3D" id="3.10.450.50">
    <property type="match status" value="1"/>
</dbReference>
<feature type="signal peptide" evidence="1">
    <location>
        <begin position="1"/>
        <end position="17"/>
    </location>
</feature>
<dbReference type="InterPro" id="IPR032710">
    <property type="entry name" value="NTF2-like_dom_sf"/>
</dbReference>
<dbReference type="InterPro" id="IPR009959">
    <property type="entry name" value="Cyclase_SnoaL-like"/>
</dbReference>
<dbReference type="Proteomes" id="UP001345013">
    <property type="component" value="Unassembled WGS sequence"/>
</dbReference>
<dbReference type="EMBL" id="JAVRRG010000118">
    <property type="protein sequence ID" value="KAK5084032.1"/>
    <property type="molecule type" value="Genomic_DNA"/>
</dbReference>
<feature type="chain" id="PRO_5046733792" description="SnoaL-like domain-containing protein" evidence="1">
    <location>
        <begin position="18"/>
        <end position="331"/>
    </location>
</feature>
<evidence type="ECO:0000313" key="2">
    <source>
        <dbReference type="EMBL" id="KAK5084032.1"/>
    </source>
</evidence>
<name>A0ABR0K2A3_9EURO</name>
<reference evidence="2 3" key="1">
    <citation type="submission" date="2023-08" db="EMBL/GenBank/DDBJ databases">
        <title>Black Yeasts Isolated from many extreme environments.</title>
        <authorList>
            <person name="Coleine C."/>
            <person name="Stajich J.E."/>
            <person name="Selbmann L."/>
        </authorList>
    </citation>
    <scope>NUCLEOTIDE SEQUENCE [LARGE SCALE GENOMIC DNA]</scope>
    <source>
        <strain evidence="2 3">CCFEE 5885</strain>
    </source>
</reference>
<keyword evidence="1" id="KW-0732">Signal</keyword>
<gene>
    <name evidence="2" type="ORF">LTR24_007663</name>
</gene>
<proteinExistence type="predicted"/>
<dbReference type="SUPFAM" id="SSF54427">
    <property type="entry name" value="NTF2-like"/>
    <property type="match status" value="1"/>
</dbReference>
<evidence type="ECO:0000256" key="1">
    <source>
        <dbReference type="SAM" id="SignalP"/>
    </source>
</evidence>